<protein>
    <recommendedName>
        <fullName evidence="4">Chromosome segregation protein SMC</fullName>
    </recommendedName>
</protein>
<evidence type="ECO:0000256" key="1">
    <source>
        <dbReference type="SAM" id="Coils"/>
    </source>
</evidence>
<dbReference type="RefSeq" id="WP_155716349.1">
    <property type="nucleotide sequence ID" value="NZ_VVIQ01000009.1"/>
</dbReference>
<dbReference type="Proteomes" id="UP000482295">
    <property type="component" value="Unassembled WGS sequence"/>
</dbReference>
<accession>A0A7C9LUC5</accession>
<evidence type="ECO:0000313" key="2">
    <source>
        <dbReference type="EMBL" id="MUL28459.1"/>
    </source>
</evidence>
<name>A0A7C9LUC5_9BACT</name>
<feature type="coiled-coil region" evidence="1">
    <location>
        <begin position="90"/>
        <end position="208"/>
    </location>
</feature>
<comment type="caution">
    <text evidence="2">The sequence shown here is derived from an EMBL/GenBank/DDBJ whole genome shotgun (WGS) entry which is preliminary data.</text>
</comment>
<evidence type="ECO:0000313" key="3">
    <source>
        <dbReference type="Proteomes" id="UP000482295"/>
    </source>
</evidence>
<dbReference type="AlphaFoldDB" id="A0A7C9LUC5"/>
<proteinExistence type="predicted"/>
<sequence length="304" mass="34729">MKKLLVVAVCGVLALASCNQDKKTAFNPAQIQNDSLRAIIDARDNEINDMMGTLNDIQQGFADINEAENRVTITKDSESEDKNEQVKENVQFIAQRMKENRELIKKLQQQLRETGFKGDAMKKTLTQLTNQLVRKEGELKRLRSELESKNIHIKELDETITGLNTDVENLKTDKENLTTEKENLTTEKENLQNESNQKTETINTQDKQLNTGWYVFGTKSELKGQRILDGDRVLQGAFNKSYFTKIDIRITKEIKLYSKSARLLTAHPSSSYSLSADTNGQYVLRITDPQTFWSTSKYLVIQVK</sequence>
<keyword evidence="1" id="KW-0175">Coiled coil</keyword>
<gene>
    <name evidence="2" type="ORF">F0475_09125</name>
</gene>
<dbReference type="PROSITE" id="PS51257">
    <property type="entry name" value="PROKAR_LIPOPROTEIN"/>
    <property type="match status" value="1"/>
</dbReference>
<organism evidence="2 3">
    <name type="scientific">Prevotella vespertina</name>
    <dbReference type="NCBI Taxonomy" id="2608404"/>
    <lineage>
        <taxon>Bacteria</taxon>
        <taxon>Pseudomonadati</taxon>
        <taxon>Bacteroidota</taxon>
        <taxon>Bacteroidia</taxon>
        <taxon>Bacteroidales</taxon>
        <taxon>Prevotellaceae</taxon>
        <taxon>Prevotella</taxon>
    </lineage>
</organism>
<reference evidence="2 3" key="1">
    <citation type="submission" date="2019-09" db="EMBL/GenBank/DDBJ databases">
        <title>Prevotella A2879 sp. nov., isolated from an abscess of a patient.</title>
        <authorList>
            <person name="Buhl M."/>
            <person name="Oberhettinger P."/>
        </authorList>
    </citation>
    <scope>NUCLEOTIDE SEQUENCE [LARGE SCALE GENOMIC DNA]</scope>
    <source>
        <strain evidence="2 3">A2879</strain>
    </source>
</reference>
<dbReference type="EMBL" id="VVIQ01000009">
    <property type="protein sequence ID" value="MUL28459.1"/>
    <property type="molecule type" value="Genomic_DNA"/>
</dbReference>
<keyword evidence="3" id="KW-1185">Reference proteome</keyword>
<evidence type="ECO:0008006" key="4">
    <source>
        <dbReference type="Google" id="ProtNLM"/>
    </source>
</evidence>